<gene>
    <name evidence="9" type="ORF">DHEL01_v201413</name>
</gene>
<comment type="caution">
    <text evidence="9">The sequence shown here is derived from an EMBL/GenBank/DDBJ whole genome shotgun (WGS) entry which is preliminary data.</text>
</comment>
<evidence type="ECO:0000256" key="8">
    <source>
        <dbReference type="ARBA" id="ARBA00048679"/>
    </source>
</evidence>
<comment type="catalytic activity">
    <reaction evidence="8">
        <text>L-seryl-[protein] + ATP = O-phospho-L-seryl-[protein] + ADP + H(+)</text>
        <dbReference type="Rhea" id="RHEA:17989"/>
        <dbReference type="Rhea" id="RHEA-COMP:9863"/>
        <dbReference type="Rhea" id="RHEA-COMP:11604"/>
        <dbReference type="ChEBI" id="CHEBI:15378"/>
        <dbReference type="ChEBI" id="CHEBI:29999"/>
        <dbReference type="ChEBI" id="CHEBI:30616"/>
        <dbReference type="ChEBI" id="CHEBI:83421"/>
        <dbReference type="ChEBI" id="CHEBI:456216"/>
        <dbReference type="EC" id="2.7.11.1"/>
    </reaction>
</comment>
<keyword evidence="3" id="KW-0808">Transferase</keyword>
<evidence type="ECO:0000256" key="7">
    <source>
        <dbReference type="ARBA" id="ARBA00047899"/>
    </source>
</evidence>
<dbReference type="GO" id="GO:0050684">
    <property type="term" value="P:regulation of mRNA processing"/>
    <property type="evidence" value="ECO:0007669"/>
    <property type="project" value="TreeGrafter"/>
</dbReference>
<accession>A0A2P5ICI1</accession>
<evidence type="ECO:0000256" key="1">
    <source>
        <dbReference type="ARBA" id="ARBA00012513"/>
    </source>
</evidence>
<keyword evidence="5 9" id="KW-0418">Kinase</keyword>
<evidence type="ECO:0000313" key="10">
    <source>
        <dbReference type="Proteomes" id="UP000094444"/>
    </source>
</evidence>
<dbReference type="GO" id="GO:0005524">
    <property type="term" value="F:ATP binding"/>
    <property type="evidence" value="ECO:0007669"/>
    <property type="project" value="UniProtKB-KW"/>
</dbReference>
<dbReference type="PANTHER" id="PTHR47634:SF9">
    <property type="entry name" value="PROTEIN KINASE DOMAIN-CONTAINING PROTEIN-RELATED"/>
    <property type="match status" value="1"/>
</dbReference>
<dbReference type="OrthoDB" id="5979581at2759"/>
<dbReference type="PANTHER" id="PTHR47634">
    <property type="entry name" value="PROTEIN KINASE DOMAIN-CONTAINING PROTEIN-RELATED"/>
    <property type="match status" value="1"/>
</dbReference>
<dbReference type="InterPro" id="IPR051334">
    <property type="entry name" value="SRPK"/>
</dbReference>
<dbReference type="STRING" id="158607.A0A2P5ICI1"/>
<evidence type="ECO:0000313" key="9">
    <source>
        <dbReference type="EMBL" id="POS80186.1"/>
    </source>
</evidence>
<dbReference type="Gene3D" id="3.30.200.20">
    <property type="entry name" value="Phosphorylase Kinase, domain 1"/>
    <property type="match status" value="1"/>
</dbReference>
<comment type="catalytic activity">
    <reaction evidence="7">
        <text>L-threonyl-[protein] + ATP = O-phospho-L-threonyl-[protein] + ADP + H(+)</text>
        <dbReference type="Rhea" id="RHEA:46608"/>
        <dbReference type="Rhea" id="RHEA-COMP:11060"/>
        <dbReference type="Rhea" id="RHEA-COMP:11605"/>
        <dbReference type="ChEBI" id="CHEBI:15378"/>
        <dbReference type="ChEBI" id="CHEBI:30013"/>
        <dbReference type="ChEBI" id="CHEBI:30616"/>
        <dbReference type="ChEBI" id="CHEBI:61977"/>
        <dbReference type="ChEBI" id="CHEBI:456216"/>
        <dbReference type="EC" id="2.7.11.1"/>
    </reaction>
</comment>
<sequence>MSARESRDLPIASPDIEEREESWISSSDIEGVRDFLLPSPDLEEGADVYRPGGLHPVYKGDLCHDRYEVLSKIGFGVCSTVWLVRDRREQTEDKKFRALKVLSAGCYGQGKELYERDILKHLRD</sequence>
<organism evidence="9 10">
    <name type="scientific">Diaporthe helianthi</name>
    <dbReference type="NCBI Taxonomy" id="158607"/>
    <lineage>
        <taxon>Eukaryota</taxon>
        <taxon>Fungi</taxon>
        <taxon>Dikarya</taxon>
        <taxon>Ascomycota</taxon>
        <taxon>Pezizomycotina</taxon>
        <taxon>Sordariomycetes</taxon>
        <taxon>Sordariomycetidae</taxon>
        <taxon>Diaporthales</taxon>
        <taxon>Diaporthaceae</taxon>
        <taxon>Diaporthe</taxon>
    </lineage>
</organism>
<keyword evidence="2 9" id="KW-0723">Serine/threonine-protein kinase</keyword>
<dbReference type="Proteomes" id="UP000094444">
    <property type="component" value="Unassembled WGS sequence"/>
</dbReference>
<dbReference type="SUPFAM" id="SSF56112">
    <property type="entry name" value="Protein kinase-like (PK-like)"/>
    <property type="match status" value="1"/>
</dbReference>
<dbReference type="GO" id="GO:0004674">
    <property type="term" value="F:protein serine/threonine kinase activity"/>
    <property type="evidence" value="ECO:0007669"/>
    <property type="project" value="UniProtKB-KW"/>
</dbReference>
<dbReference type="EC" id="2.7.11.1" evidence="1"/>
<keyword evidence="10" id="KW-1185">Reference proteome</keyword>
<dbReference type="EMBL" id="MAVT02000065">
    <property type="protein sequence ID" value="POS80186.1"/>
    <property type="molecule type" value="Genomic_DNA"/>
</dbReference>
<proteinExistence type="predicted"/>
<evidence type="ECO:0000256" key="4">
    <source>
        <dbReference type="ARBA" id="ARBA00022741"/>
    </source>
</evidence>
<dbReference type="InParanoid" id="A0A2P5ICI1"/>
<dbReference type="AlphaFoldDB" id="A0A2P5ICI1"/>
<reference evidence="9" key="1">
    <citation type="submission" date="2017-09" db="EMBL/GenBank/DDBJ databases">
        <title>Polyketide synthases of a Diaporthe helianthi virulent isolate.</title>
        <authorList>
            <person name="Baroncelli R."/>
        </authorList>
    </citation>
    <scope>NUCLEOTIDE SEQUENCE [LARGE SCALE GENOMIC DNA]</scope>
    <source>
        <strain evidence="9">7/96</strain>
    </source>
</reference>
<keyword evidence="6" id="KW-0067">ATP-binding</keyword>
<dbReference type="GO" id="GO:0000245">
    <property type="term" value="P:spliceosomal complex assembly"/>
    <property type="evidence" value="ECO:0007669"/>
    <property type="project" value="TreeGrafter"/>
</dbReference>
<evidence type="ECO:0000256" key="2">
    <source>
        <dbReference type="ARBA" id="ARBA00022527"/>
    </source>
</evidence>
<protein>
    <recommendedName>
        <fullName evidence="1">non-specific serine/threonine protein kinase</fullName>
        <ecNumber evidence="1">2.7.11.1</ecNumber>
    </recommendedName>
</protein>
<evidence type="ECO:0000256" key="3">
    <source>
        <dbReference type="ARBA" id="ARBA00022679"/>
    </source>
</evidence>
<evidence type="ECO:0000256" key="6">
    <source>
        <dbReference type="ARBA" id="ARBA00022840"/>
    </source>
</evidence>
<keyword evidence="4" id="KW-0547">Nucleotide-binding</keyword>
<evidence type="ECO:0000256" key="5">
    <source>
        <dbReference type="ARBA" id="ARBA00022777"/>
    </source>
</evidence>
<name>A0A2P5ICI1_DIAHE</name>
<dbReference type="InterPro" id="IPR011009">
    <property type="entry name" value="Kinase-like_dom_sf"/>
</dbReference>